<evidence type="ECO:0000256" key="4">
    <source>
        <dbReference type="SAM" id="Phobius"/>
    </source>
</evidence>
<dbReference type="AlphaFoldDB" id="A0A559K7K9"/>
<feature type="domain" description="HTH araC/xylS-type" evidence="5">
    <location>
        <begin position="677"/>
        <end position="775"/>
    </location>
</feature>
<dbReference type="InterPro" id="IPR009057">
    <property type="entry name" value="Homeodomain-like_sf"/>
</dbReference>
<keyword evidence="4" id="KW-1133">Transmembrane helix</keyword>
<dbReference type="GO" id="GO:0003700">
    <property type="term" value="F:DNA-binding transcription factor activity"/>
    <property type="evidence" value="ECO:0007669"/>
    <property type="project" value="InterPro"/>
</dbReference>
<sequence length="777" mass="89318">MRSEWFGMPKWFASKYLVRLLIFSLLIGTIPVVTLGSLSFLRAKNSLQQKVNDSNMQLLQQTQVNVEQVLQLFENLMTQYITTPIIGQALQTPFSAKNFTFINELSSGLNKLQPFELGVQNVYLANLKYDWLLSNQGYVTLEDSGMKDLIQQYASADRGSFWKTMPPAPPASGGNAGGEVPQVAAPGVRLIKKLPINWSSSSGLIIGEIPGFKLEKMVANDAEERETVILDDQFQPLTQPFGRVLNSPGDLARVVEQIKQASDTPEGYLTMQDANHKTIGILFNQSQYNGWYYLSLISLSDITKDSRSIGWYTLYVSVGTFVLILLVAWIGSRRMYLPIHRVFSVAASDQAADERQSKDELQFIGEQIHKLRSSQTELLDQLSIHSKQLEAFFIRRLLHGEIRPNETRERWVQFAYDPTPGLFAVLTIQIDAFDRTRYCEQDMDLLMFAINNIASELIPAEHRLEPVMMVGSQVTICRGIGMTIPAFEEQVYAYAELVQSTVNQLLEIKISMGISRSYEDIDETSQAYKESLEALKYRVRFGELAILPFDNVLPDTRIVAAYPEWLEKELIDAVKMEERGKAKALLNEFIQKAIMDYPRYNDLQMVLTRLLIDLLREWQEARETASTLDPSGSSFQERLVQLRTAEEIEAWFYSDVIEPMMDSLHHKWETQNKKISERMLEMIHEEFASGLTLELCASRLNYHPNYIKTVFRKETGSNFSDYLSKYRLTVAKQWLVETDMKINEIAEKLQYQNSQNFIRYFRKMEDMTPGQYREKHR</sequence>
<keyword evidence="4" id="KW-0812">Transmembrane</keyword>
<dbReference type="InterPro" id="IPR018062">
    <property type="entry name" value="HTH_AraC-typ_CS"/>
</dbReference>
<keyword evidence="1" id="KW-0805">Transcription regulation</keyword>
<name>A0A559K7K9_9BACL</name>
<dbReference type="OrthoDB" id="1975037at2"/>
<dbReference type="Gene3D" id="1.10.10.60">
    <property type="entry name" value="Homeodomain-like"/>
    <property type="match status" value="2"/>
</dbReference>
<dbReference type="PANTHER" id="PTHR43280">
    <property type="entry name" value="ARAC-FAMILY TRANSCRIPTIONAL REGULATOR"/>
    <property type="match status" value="1"/>
</dbReference>
<feature type="transmembrane region" description="Helical" evidence="4">
    <location>
        <begin position="309"/>
        <end position="331"/>
    </location>
</feature>
<accession>A0A559K7K9</accession>
<dbReference type="Proteomes" id="UP000317036">
    <property type="component" value="Unassembled WGS sequence"/>
</dbReference>
<protein>
    <submittedName>
        <fullName evidence="6">Helix-turn-helix transcriptional regulator</fullName>
    </submittedName>
</protein>
<evidence type="ECO:0000256" key="3">
    <source>
        <dbReference type="ARBA" id="ARBA00023163"/>
    </source>
</evidence>
<keyword evidence="3" id="KW-0804">Transcription</keyword>
<organism evidence="6 7">
    <name type="scientific">Paenibacillus cremeus</name>
    <dbReference type="NCBI Taxonomy" id="2163881"/>
    <lineage>
        <taxon>Bacteria</taxon>
        <taxon>Bacillati</taxon>
        <taxon>Bacillota</taxon>
        <taxon>Bacilli</taxon>
        <taxon>Bacillales</taxon>
        <taxon>Paenibacillaceae</taxon>
        <taxon>Paenibacillus</taxon>
    </lineage>
</organism>
<evidence type="ECO:0000313" key="7">
    <source>
        <dbReference type="Proteomes" id="UP000317036"/>
    </source>
</evidence>
<proteinExistence type="predicted"/>
<dbReference type="GO" id="GO:0043565">
    <property type="term" value="F:sequence-specific DNA binding"/>
    <property type="evidence" value="ECO:0007669"/>
    <property type="project" value="InterPro"/>
</dbReference>
<gene>
    <name evidence="6" type="ORF">FPZ49_20360</name>
</gene>
<evidence type="ECO:0000256" key="1">
    <source>
        <dbReference type="ARBA" id="ARBA00023015"/>
    </source>
</evidence>
<dbReference type="PANTHER" id="PTHR43280:SF10">
    <property type="entry name" value="REGULATORY PROTEIN POCR"/>
    <property type="match status" value="1"/>
</dbReference>
<keyword evidence="4" id="KW-0472">Membrane</keyword>
<dbReference type="PROSITE" id="PS00041">
    <property type="entry name" value="HTH_ARAC_FAMILY_1"/>
    <property type="match status" value="1"/>
</dbReference>
<evidence type="ECO:0000259" key="5">
    <source>
        <dbReference type="PROSITE" id="PS01124"/>
    </source>
</evidence>
<reference evidence="6 7" key="1">
    <citation type="submission" date="2019-07" db="EMBL/GenBank/DDBJ databases">
        <authorList>
            <person name="Kim J."/>
        </authorList>
    </citation>
    <scope>NUCLEOTIDE SEQUENCE [LARGE SCALE GENOMIC DNA]</scope>
    <source>
        <strain evidence="6 7">JC52</strain>
    </source>
</reference>
<dbReference type="SUPFAM" id="SSF46689">
    <property type="entry name" value="Homeodomain-like"/>
    <property type="match status" value="1"/>
</dbReference>
<dbReference type="Pfam" id="PF12833">
    <property type="entry name" value="HTH_18"/>
    <property type="match status" value="1"/>
</dbReference>
<dbReference type="EMBL" id="VNJI01000027">
    <property type="protein sequence ID" value="TVY08109.1"/>
    <property type="molecule type" value="Genomic_DNA"/>
</dbReference>
<keyword evidence="7" id="KW-1185">Reference proteome</keyword>
<dbReference type="SMART" id="SM00342">
    <property type="entry name" value="HTH_ARAC"/>
    <property type="match status" value="1"/>
</dbReference>
<dbReference type="PROSITE" id="PS01124">
    <property type="entry name" value="HTH_ARAC_FAMILY_2"/>
    <property type="match status" value="1"/>
</dbReference>
<evidence type="ECO:0000256" key="2">
    <source>
        <dbReference type="ARBA" id="ARBA00023125"/>
    </source>
</evidence>
<comment type="caution">
    <text evidence="6">The sequence shown here is derived from an EMBL/GenBank/DDBJ whole genome shotgun (WGS) entry which is preliminary data.</text>
</comment>
<evidence type="ECO:0000313" key="6">
    <source>
        <dbReference type="EMBL" id="TVY08109.1"/>
    </source>
</evidence>
<feature type="transmembrane region" description="Helical" evidence="4">
    <location>
        <begin position="20"/>
        <end position="41"/>
    </location>
</feature>
<dbReference type="InterPro" id="IPR018060">
    <property type="entry name" value="HTH_AraC"/>
</dbReference>
<keyword evidence="2" id="KW-0238">DNA-binding</keyword>